<dbReference type="PANTHER" id="PTHR32309">
    <property type="entry name" value="TYROSINE-PROTEIN KINASE"/>
    <property type="match status" value="1"/>
</dbReference>
<dbReference type="PANTHER" id="PTHR32309:SF13">
    <property type="entry name" value="FERRIC ENTEROBACTIN TRANSPORT PROTEIN FEPE"/>
    <property type="match status" value="1"/>
</dbReference>
<dbReference type="AlphaFoldDB" id="M5RI86"/>
<name>M5RI86_9BACT</name>
<dbReference type="GO" id="GO:0005886">
    <property type="term" value="C:plasma membrane"/>
    <property type="evidence" value="ECO:0007669"/>
    <property type="project" value="TreeGrafter"/>
</dbReference>
<evidence type="ECO:0000256" key="2">
    <source>
        <dbReference type="SAM" id="Phobius"/>
    </source>
</evidence>
<feature type="non-terminal residue" evidence="3">
    <location>
        <position position="188"/>
    </location>
</feature>
<dbReference type="EMBL" id="ANOG01000583">
    <property type="protein sequence ID" value="EMI19010.1"/>
    <property type="molecule type" value="Genomic_DNA"/>
</dbReference>
<keyword evidence="2" id="KW-1133">Transmembrane helix</keyword>
<evidence type="ECO:0000256" key="1">
    <source>
        <dbReference type="SAM" id="Coils"/>
    </source>
</evidence>
<protein>
    <submittedName>
        <fullName evidence="3">Capsular exopolysaccharide family</fullName>
    </submittedName>
</protein>
<evidence type="ECO:0000313" key="3">
    <source>
        <dbReference type="EMBL" id="EMI19010.1"/>
    </source>
</evidence>
<gene>
    <name evidence="3" type="ORF">RMSM_04057</name>
</gene>
<keyword evidence="2" id="KW-0812">Transmembrane</keyword>
<keyword evidence="2" id="KW-0472">Membrane</keyword>
<reference evidence="3 4" key="1">
    <citation type="journal article" date="2013" name="Mar. Genomics">
        <title>Expression of sulfatases in Rhodopirellula baltica and the diversity of sulfatases in the genus Rhodopirellula.</title>
        <authorList>
            <person name="Wegner C.E."/>
            <person name="Richter-Heitmann T."/>
            <person name="Klindworth A."/>
            <person name="Klockow C."/>
            <person name="Richter M."/>
            <person name="Achstetter T."/>
            <person name="Glockner F.O."/>
            <person name="Harder J."/>
        </authorList>
    </citation>
    <scope>NUCLEOTIDE SEQUENCE [LARGE SCALE GENOMIC DNA]</scope>
    <source>
        <strain evidence="3 4">SM1</strain>
    </source>
</reference>
<proteinExistence type="predicted"/>
<keyword evidence="1" id="KW-0175">Coiled coil</keyword>
<dbReference type="Proteomes" id="UP000011991">
    <property type="component" value="Unassembled WGS sequence"/>
</dbReference>
<feature type="transmembrane region" description="Helical" evidence="2">
    <location>
        <begin position="7"/>
        <end position="22"/>
    </location>
</feature>
<feature type="coiled-coil region" evidence="1">
    <location>
        <begin position="141"/>
        <end position="175"/>
    </location>
</feature>
<sequence>MRHKYRILLSLLYAFIGGWIYYQNQPVVYRSKAKVLVEPKNAISPDGYSTPNHKSSLFDTHASLIQSPWFVEKAIQENDLQGLNLLAESSSVANTILPLMNVDHEDSIVQISVDSIHPDECPKVLEALVQTYQLYLVDSQRESMEQAINLIDKKAESLQQQLQRQKLAHQTAKASAPLPAIENAEYAT</sequence>
<keyword evidence="4" id="KW-1185">Reference proteome</keyword>
<dbReference type="GO" id="GO:0004713">
    <property type="term" value="F:protein tyrosine kinase activity"/>
    <property type="evidence" value="ECO:0007669"/>
    <property type="project" value="TreeGrafter"/>
</dbReference>
<evidence type="ECO:0000313" key="4">
    <source>
        <dbReference type="Proteomes" id="UP000011991"/>
    </source>
</evidence>
<organism evidence="3 4">
    <name type="scientific">Rhodopirellula maiorica SM1</name>
    <dbReference type="NCBI Taxonomy" id="1265738"/>
    <lineage>
        <taxon>Bacteria</taxon>
        <taxon>Pseudomonadati</taxon>
        <taxon>Planctomycetota</taxon>
        <taxon>Planctomycetia</taxon>
        <taxon>Pirellulales</taxon>
        <taxon>Pirellulaceae</taxon>
        <taxon>Novipirellula</taxon>
    </lineage>
</organism>
<dbReference type="InterPro" id="IPR050445">
    <property type="entry name" value="Bact_polysacc_biosynth/exp"/>
</dbReference>
<comment type="caution">
    <text evidence="3">The sequence shown here is derived from an EMBL/GenBank/DDBJ whole genome shotgun (WGS) entry which is preliminary data.</text>
</comment>
<accession>M5RI86</accession>